<evidence type="ECO:0000313" key="3">
    <source>
        <dbReference type="EMBL" id="POI28204.1"/>
    </source>
</evidence>
<reference evidence="3 4" key="1">
    <citation type="submission" date="2018-01" db="EMBL/GenBank/DDBJ databases">
        <title>Comparison of the Chinese Bamboo Partridge and Red Junglefowl genome sequences highlights the importance of demography in genome evolution.</title>
        <authorList>
            <person name="Tiley G.P."/>
            <person name="Kimball R.T."/>
            <person name="Braun E.L."/>
            <person name="Burleigh J.G."/>
        </authorList>
    </citation>
    <scope>NUCLEOTIDE SEQUENCE [LARGE SCALE GENOMIC DNA]</scope>
    <source>
        <strain evidence="3">RTK389</strain>
        <tissue evidence="3">Blood</tissue>
    </source>
</reference>
<dbReference type="OrthoDB" id="9338898at2759"/>
<dbReference type="FunFam" id="3.90.190.10:FF:000255">
    <property type="entry name" value="putative tyrosine-protein phosphatase auxilin"/>
    <property type="match status" value="1"/>
</dbReference>
<protein>
    <recommendedName>
        <fullName evidence="2">Phosphatase tensin-type domain-containing protein</fullName>
    </recommendedName>
</protein>
<dbReference type="GO" id="GO:0016314">
    <property type="term" value="F:phosphatidylinositol-3,4,5-trisphosphate 3-phosphatase activity"/>
    <property type="evidence" value="ECO:0007669"/>
    <property type="project" value="TreeGrafter"/>
</dbReference>
<evidence type="ECO:0000313" key="4">
    <source>
        <dbReference type="Proteomes" id="UP000237246"/>
    </source>
</evidence>
<comment type="caution">
    <text evidence="3">The sequence shown here is derived from an EMBL/GenBank/DDBJ whole genome shotgun (WGS) entry which is preliminary data.</text>
</comment>
<dbReference type="Gene3D" id="3.90.190.10">
    <property type="entry name" value="Protein tyrosine phosphatase superfamily"/>
    <property type="match status" value="1"/>
</dbReference>
<dbReference type="PANTHER" id="PTHR12305">
    <property type="entry name" value="PHOSPHATASE WITH HOMOLOGY TO TENSIN"/>
    <property type="match status" value="1"/>
</dbReference>
<dbReference type="PROSITE" id="PS51181">
    <property type="entry name" value="PPASE_TENSIN"/>
    <property type="match status" value="1"/>
</dbReference>
<keyword evidence="1" id="KW-0378">Hydrolase</keyword>
<feature type="non-terminal residue" evidence="3">
    <location>
        <position position="1"/>
    </location>
</feature>
<gene>
    <name evidence="3" type="ORF">CIB84_008046</name>
</gene>
<dbReference type="GO" id="GO:0005829">
    <property type="term" value="C:cytosol"/>
    <property type="evidence" value="ECO:0007669"/>
    <property type="project" value="TreeGrafter"/>
</dbReference>
<dbReference type="EMBL" id="PPHD01020387">
    <property type="protein sequence ID" value="POI28204.1"/>
    <property type="molecule type" value="Genomic_DNA"/>
</dbReference>
<dbReference type="SUPFAM" id="SSF52799">
    <property type="entry name" value="(Phosphotyrosine protein) phosphatases II"/>
    <property type="match status" value="1"/>
</dbReference>
<proteinExistence type="predicted"/>
<accession>A0A2P4SVP9</accession>
<evidence type="ECO:0000256" key="1">
    <source>
        <dbReference type="ARBA" id="ARBA00022801"/>
    </source>
</evidence>
<dbReference type="InterPro" id="IPR029023">
    <property type="entry name" value="Tensin_phosphatase"/>
</dbReference>
<organism evidence="3 4">
    <name type="scientific">Bambusicola thoracicus</name>
    <name type="common">Chinese bamboo-partridge</name>
    <name type="synonym">Perdix thoracica</name>
    <dbReference type="NCBI Taxonomy" id="9083"/>
    <lineage>
        <taxon>Eukaryota</taxon>
        <taxon>Metazoa</taxon>
        <taxon>Chordata</taxon>
        <taxon>Craniata</taxon>
        <taxon>Vertebrata</taxon>
        <taxon>Euteleostomi</taxon>
        <taxon>Archelosauria</taxon>
        <taxon>Archosauria</taxon>
        <taxon>Dinosauria</taxon>
        <taxon>Saurischia</taxon>
        <taxon>Theropoda</taxon>
        <taxon>Coelurosauria</taxon>
        <taxon>Aves</taxon>
        <taxon>Neognathae</taxon>
        <taxon>Galloanserae</taxon>
        <taxon>Galliformes</taxon>
        <taxon>Phasianidae</taxon>
        <taxon>Perdicinae</taxon>
        <taxon>Bambusicola</taxon>
    </lineage>
</organism>
<dbReference type="AlphaFoldDB" id="A0A2P4SVP9"/>
<dbReference type="InterPro" id="IPR029021">
    <property type="entry name" value="Prot-tyrosine_phosphatase-like"/>
</dbReference>
<keyword evidence="4" id="KW-1185">Reference proteome</keyword>
<sequence length="156" mass="17688">LTVAECDQTYGGFFDILRGGTERFFTNIKDTSSKVIQSVANYAKGDLDISYITSRIAVMSFPAEGVESAIKNNIEDVRLCLDSKHPGHYAVYNLSPRTYRPSRFHNRVSECGWPARRAPNLQNLYSICKNMHLWLKQDQKNVCIVHCLLHHVVAKG</sequence>
<feature type="domain" description="Phosphatase tensin-type" evidence="2">
    <location>
        <begin position="38"/>
        <end position="156"/>
    </location>
</feature>
<evidence type="ECO:0000259" key="2">
    <source>
        <dbReference type="PROSITE" id="PS51181"/>
    </source>
</evidence>
<dbReference type="Proteomes" id="UP000237246">
    <property type="component" value="Unassembled WGS sequence"/>
</dbReference>
<dbReference type="InterPro" id="IPR051281">
    <property type="entry name" value="Dual-spec_lipid-protein_phosph"/>
</dbReference>
<dbReference type="PANTHER" id="PTHR12305:SF94">
    <property type="entry name" value="PHOSPHATIDYLINOSITOL-3,4,5-TRISPHOSPHATE 3-PHOSPHATASE"/>
    <property type="match status" value="1"/>
</dbReference>
<name>A0A2P4SVP9_BAMTH</name>